<accession>X1UC35</accession>
<organism evidence="1">
    <name type="scientific">marine sediment metagenome</name>
    <dbReference type="NCBI Taxonomy" id="412755"/>
    <lineage>
        <taxon>unclassified sequences</taxon>
        <taxon>metagenomes</taxon>
        <taxon>ecological metagenomes</taxon>
    </lineage>
</organism>
<comment type="caution">
    <text evidence="1">The sequence shown here is derived from an EMBL/GenBank/DDBJ whole genome shotgun (WGS) entry which is preliminary data.</text>
</comment>
<protein>
    <submittedName>
        <fullName evidence="1">Uncharacterized protein</fullName>
    </submittedName>
</protein>
<evidence type="ECO:0000313" key="1">
    <source>
        <dbReference type="EMBL" id="GAJ01147.1"/>
    </source>
</evidence>
<feature type="non-terminal residue" evidence="1">
    <location>
        <position position="1"/>
    </location>
</feature>
<sequence length="32" mass="3634">QMPQALTYGRFKKSARIVLSDGTLNLLTLKNR</sequence>
<gene>
    <name evidence="1" type="ORF">S12H4_35787</name>
</gene>
<reference evidence="1" key="1">
    <citation type="journal article" date="2014" name="Front. Microbiol.">
        <title>High frequency of phylogenetically diverse reductive dehalogenase-homologous genes in deep subseafloor sedimentary metagenomes.</title>
        <authorList>
            <person name="Kawai M."/>
            <person name="Futagami T."/>
            <person name="Toyoda A."/>
            <person name="Takaki Y."/>
            <person name="Nishi S."/>
            <person name="Hori S."/>
            <person name="Arai W."/>
            <person name="Tsubouchi T."/>
            <person name="Morono Y."/>
            <person name="Uchiyama I."/>
            <person name="Ito T."/>
            <person name="Fujiyama A."/>
            <person name="Inagaki F."/>
            <person name="Takami H."/>
        </authorList>
    </citation>
    <scope>NUCLEOTIDE SEQUENCE</scope>
    <source>
        <strain evidence="1">Expedition CK06-06</strain>
    </source>
</reference>
<name>X1UC35_9ZZZZ</name>
<proteinExistence type="predicted"/>
<dbReference type="AlphaFoldDB" id="X1UC35"/>
<dbReference type="EMBL" id="BARW01021284">
    <property type="protein sequence ID" value="GAJ01147.1"/>
    <property type="molecule type" value="Genomic_DNA"/>
</dbReference>